<reference evidence="2" key="1">
    <citation type="journal article" date="2020" name="Stud. Mycol.">
        <title>101 Dothideomycetes genomes: a test case for predicting lifestyles and emergence of pathogens.</title>
        <authorList>
            <person name="Haridas S."/>
            <person name="Albert R."/>
            <person name="Binder M."/>
            <person name="Bloem J."/>
            <person name="Labutti K."/>
            <person name="Salamov A."/>
            <person name="Andreopoulos B."/>
            <person name="Baker S."/>
            <person name="Barry K."/>
            <person name="Bills G."/>
            <person name="Bluhm B."/>
            <person name="Cannon C."/>
            <person name="Castanera R."/>
            <person name="Culley D."/>
            <person name="Daum C."/>
            <person name="Ezra D."/>
            <person name="Gonzalez J."/>
            <person name="Henrissat B."/>
            <person name="Kuo A."/>
            <person name="Liang C."/>
            <person name="Lipzen A."/>
            <person name="Lutzoni F."/>
            <person name="Magnuson J."/>
            <person name="Mondo S."/>
            <person name="Nolan M."/>
            <person name="Ohm R."/>
            <person name="Pangilinan J."/>
            <person name="Park H.-J."/>
            <person name="Ramirez L."/>
            <person name="Alfaro M."/>
            <person name="Sun H."/>
            <person name="Tritt A."/>
            <person name="Yoshinaga Y."/>
            <person name="Zwiers L.-H."/>
            <person name="Turgeon B."/>
            <person name="Goodwin S."/>
            <person name="Spatafora J."/>
            <person name="Crous P."/>
            <person name="Grigoriev I."/>
        </authorList>
    </citation>
    <scope>NUCLEOTIDE SEQUENCE</scope>
    <source>
        <strain evidence="2">CBS 107.79</strain>
    </source>
</reference>
<keyword evidence="3" id="KW-1185">Reference proteome</keyword>
<evidence type="ECO:0000313" key="2">
    <source>
        <dbReference type="EMBL" id="KAF1964310.1"/>
    </source>
</evidence>
<evidence type="ECO:0000313" key="3">
    <source>
        <dbReference type="Proteomes" id="UP000800036"/>
    </source>
</evidence>
<organism evidence="2 3">
    <name type="scientific">Bimuria novae-zelandiae CBS 107.79</name>
    <dbReference type="NCBI Taxonomy" id="1447943"/>
    <lineage>
        <taxon>Eukaryota</taxon>
        <taxon>Fungi</taxon>
        <taxon>Dikarya</taxon>
        <taxon>Ascomycota</taxon>
        <taxon>Pezizomycotina</taxon>
        <taxon>Dothideomycetes</taxon>
        <taxon>Pleosporomycetidae</taxon>
        <taxon>Pleosporales</taxon>
        <taxon>Massarineae</taxon>
        <taxon>Didymosphaeriaceae</taxon>
        <taxon>Bimuria</taxon>
    </lineage>
</organism>
<dbReference type="EMBL" id="ML976793">
    <property type="protein sequence ID" value="KAF1964310.1"/>
    <property type="molecule type" value="Genomic_DNA"/>
</dbReference>
<evidence type="ECO:0000256" key="1">
    <source>
        <dbReference type="SAM" id="MobiDB-lite"/>
    </source>
</evidence>
<dbReference type="AlphaFoldDB" id="A0A6A5UIY9"/>
<feature type="compositionally biased region" description="Polar residues" evidence="1">
    <location>
        <begin position="300"/>
        <end position="309"/>
    </location>
</feature>
<accession>A0A6A5UIY9</accession>
<protein>
    <submittedName>
        <fullName evidence="2">Uncharacterized protein</fullName>
    </submittedName>
</protein>
<proteinExistence type="predicted"/>
<feature type="compositionally biased region" description="Basic and acidic residues" evidence="1">
    <location>
        <begin position="278"/>
        <end position="287"/>
    </location>
</feature>
<gene>
    <name evidence="2" type="ORF">BU23DRAFT_575781</name>
</gene>
<sequence length="331" mass="37821">MRDAAPEIEYVAYSLLLRLIKSVYQMKVQCVHQVLEYVGELEEFATPTFEIVSHFLGGRQFSSIEIGRFAPKATATLKYGVEWDMIQDPLKHDQVSQQFLMDATDFAAASSPMSHLNTLWLFSAPILGGYPVTADHALQRAVQHLVRMLRDRGISINLIIVVIRHVANTVAGWNRCSEARLFRISFLADFGGLLKDIDVSDDVTLTEEEQMDMVKLGADKIVKFKHYESQQLGNLHMYQPAVTAFKQTRQKRRDTEEELKKQKAKYAGLSSSQKAKRKFVEKCAETQRRRKRSLRSRCSNGQGRSSGYNTEYGRPSVLPPARWDFGSDRHW</sequence>
<name>A0A6A5UIY9_9PLEO</name>
<dbReference type="Proteomes" id="UP000800036">
    <property type="component" value="Unassembled WGS sequence"/>
</dbReference>
<feature type="region of interest" description="Disordered" evidence="1">
    <location>
        <begin position="248"/>
        <end position="331"/>
    </location>
</feature>